<sequence length="177" mass="20536">MSSSIAIFSFKVVYRRGKTNIVDPFSRLPIRTDDAFDEDSDIFINSGIRSVAEDIQTIYNRCFDREEILEYELTYVGNIITRGTLIVAPASLQERFLELTHEGHLGETMMKRRLRARCWFPKMDSETEKFMEECHACLLASVPCAPEPLSKEKLPNKPFMDIPIDFSWVPCHLENFF</sequence>
<dbReference type="InterPro" id="IPR050951">
    <property type="entry name" value="Retrovirus_Pol_polyprotein"/>
</dbReference>
<dbReference type="EC" id="2.7.7.49" evidence="1"/>
<name>A0A336K1G9_CULSO</name>
<dbReference type="PANTHER" id="PTHR37984">
    <property type="entry name" value="PROTEIN CBG26694"/>
    <property type="match status" value="1"/>
</dbReference>
<dbReference type="PANTHER" id="PTHR37984:SF11">
    <property type="entry name" value="INTEGRASE CATALYTIC DOMAIN-CONTAINING PROTEIN"/>
    <property type="match status" value="1"/>
</dbReference>
<evidence type="ECO:0000259" key="2">
    <source>
        <dbReference type="Pfam" id="PF17921"/>
    </source>
</evidence>
<dbReference type="Pfam" id="PF17921">
    <property type="entry name" value="Integrase_H2C2"/>
    <property type="match status" value="1"/>
</dbReference>
<dbReference type="EMBL" id="UFQT01000023">
    <property type="protein sequence ID" value="SSX18038.1"/>
    <property type="molecule type" value="Genomic_DNA"/>
</dbReference>
<dbReference type="GO" id="GO:0003964">
    <property type="term" value="F:RNA-directed DNA polymerase activity"/>
    <property type="evidence" value="ECO:0007669"/>
    <property type="project" value="UniProtKB-EC"/>
</dbReference>
<evidence type="ECO:0000313" key="4">
    <source>
        <dbReference type="EMBL" id="SSX18038.1"/>
    </source>
</evidence>
<reference evidence="4" key="2">
    <citation type="submission" date="2018-07" db="EMBL/GenBank/DDBJ databases">
        <authorList>
            <person name="Quirk P.G."/>
            <person name="Krulwich T.A."/>
        </authorList>
    </citation>
    <scope>NUCLEOTIDE SEQUENCE</scope>
</reference>
<dbReference type="EMBL" id="UFQS01000023">
    <property type="protein sequence ID" value="SSW97652.1"/>
    <property type="molecule type" value="Genomic_DNA"/>
</dbReference>
<gene>
    <name evidence="3" type="primary">CSON006369</name>
</gene>
<evidence type="ECO:0000256" key="1">
    <source>
        <dbReference type="ARBA" id="ARBA00012493"/>
    </source>
</evidence>
<accession>A0A336K1G9</accession>
<dbReference type="Gene3D" id="1.10.340.70">
    <property type="match status" value="1"/>
</dbReference>
<reference evidence="3" key="1">
    <citation type="submission" date="2018-04" db="EMBL/GenBank/DDBJ databases">
        <authorList>
            <person name="Go L.Y."/>
            <person name="Mitchell J.A."/>
        </authorList>
    </citation>
    <scope>NUCLEOTIDE SEQUENCE</scope>
    <source>
        <tissue evidence="3">Whole organism</tissue>
    </source>
</reference>
<proteinExistence type="predicted"/>
<dbReference type="VEuPathDB" id="VectorBase:CSON006369"/>
<organism evidence="3">
    <name type="scientific">Culicoides sonorensis</name>
    <name type="common">Biting midge</name>
    <dbReference type="NCBI Taxonomy" id="179676"/>
    <lineage>
        <taxon>Eukaryota</taxon>
        <taxon>Metazoa</taxon>
        <taxon>Ecdysozoa</taxon>
        <taxon>Arthropoda</taxon>
        <taxon>Hexapoda</taxon>
        <taxon>Insecta</taxon>
        <taxon>Pterygota</taxon>
        <taxon>Neoptera</taxon>
        <taxon>Endopterygota</taxon>
        <taxon>Diptera</taxon>
        <taxon>Nematocera</taxon>
        <taxon>Chironomoidea</taxon>
        <taxon>Ceratopogonidae</taxon>
        <taxon>Ceratopogoninae</taxon>
        <taxon>Culicoides</taxon>
        <taxon>Monoculicoides</taxon>
    </lineage>
</organism>
<evidence type="ECO:0000313" key="3">
    <source>
        <dbReference type="EMBL" id="SSW97652.1"/>
    </source>
</evidence>
<dbReference type="InterPro" id="IPR041588">
    <property type="entry name" value="Integrase_H2C2"/>
</dbReference>
<protein>
    <recommendedName>
        <fullName evidence="1">RNA-directed DNA polymerase</fullName>
        <ecNumber evidence="1">2.7.7.49</ecNumber>
    </recommendedName>
</protein>
<dbReference type="AlphaFoldDB" id="A0A336K1G9"/>
<feature type="domain" description="Integrase zinc-binding" evidence="2">
    <location>
        <begin position="89"/>
        <end position="140"/>
    </location>
</feature>